<organism evidence="1">
    <name type="scientific">viral metagenome</name>
    <dbReference type="NCBI Taxonomy" id="1070528"/>
    <lineage>
        <taxon>unclassified sequences</taxon>
        <taxon>metagenomes</taxon>
        <taxon>organismal metagenomes</taxon>
    </lineage>
</organism>
<dbReference type="EMBL" id="MN739736">
    <property type="protein sequence ID" value="QHT23991.1"/>
    <property type="molecule type" value="Genomic_DNA"/>
</dbReference>
<accession>A0A6C0E5S7</accession>
<sequence>MSDYEWNLYKPNEAKIYEINTFDDGNEKYQQFVNEWLMIGEWRGKVRLINREKQKIIIHSISRWKFDHKFS</sequence>
<evidence type="ECO:0000313" key="1">
    <source>
        <dbReference type="EMBL" id="QHT23991.1"/>
    </source>
</evidence>
<protein>
    <submittedName>
        <fullName evidence="1">Uncharacterized protein</fullName>
    </submittedName>
</protein>
<reference evidence="1" key="1">
    <citation type="journal article" date="2020" name="Nature">
        <title>Giant virus diversity and host interactions through global metagenomics.</title>
        <authorList>
            <person name="Schulz F."/>
            <person name="Roux S."/>
            <person name="Paez-Espino D."/>
            <person name="Jungbluth S."/>
            <person name="Walsh D.A."/>
            <person name="Denef V.J."/>
            <person name="McMahon K.D."/>
            <person name="Konstantinidis K.T."/>
            <person name="Eloe-Fadrosh E.A."/>
            <person name="Kyrpides N.C."/>
            <person name="Woyke T."/>
        </authorList>
    </citation>
    <scope>NUCLEOTIDE SEQUENCE</scope>
    <source>
        <strain evidence="1">GVMAG-M-3300023179-132</strain>
    </source>
</reference>
<proteinExistence type="predicted"/>
<name>A0A6C0E5S7_9ZZZZ</name>
<dbReference type="AlphaFoldDB" id="A0A6C0E5S7"/>